<accession>A0ABS7HKX4</accession>
<dbReference type="Pfam" id="PF24201">
    <property type="entry name" value="DUF7426"/>
    <property type="match status" value="1"/>
</dbReference>
<proteinExistence type="predicted"/>
<organism evidence="3 4">
    <name type="scientific">Microbacterium jejuense</name>
    <dbReference type="NCBI Taxonomy" id="1263637"/>
    <lineage>
        <taxon>Bacteria</taxon>
        <taxon>Bacillati</taxon>
        <taxon>Actinomycetota</taxon>
        <taxon>Actinomycetes</taxon>
        <taxon>Micrococcales</taxon>
        <taxon>Microbacteriaceae</taxon>
        <taxon>Microbacterium</taxon>
    </lineage>
</organism>
<name>A0ABS7HKX4_9MICO</name>
<evidence type="ECO:0000256" key="1">
    <source>
        <dbReference type="SAM" id="MobiDB-lite"/>
    </source>
</evidence>
<evidence type="ECO:0000313" key="4">
    <source>
        <dbReference type="Proteomes" id="UP001196843"/>
    </source>
</evidence>
<feature type="region of interest" description="Disordered" evidence="1">
    <location>
        <begin position="120"/>
        <end position="163"/>
    </location>
</feature>
<dbReference type="RefSeq" id="WP_220299826.1">
    <property type="nucleotide sequence ID" value="NZ_JAEUAW010000003.1"/>
</dbReference>
<dbReference type="InterPro" id="IPR055849">
    <property type="entry name" value="DUF7426"/>
</dbReference>
<protein>
    <recommendedName>
        <fullName evidence="2">DUF7426 domain-containing protein</fullName>
    </recommendedName>
</protein>
<evidence type="ECO:0000259" key="2">
    <source>
        <dbReference type="Pfam" id="PF24201"/>
    </source>
</evidence>
<feature type="domain" description="DUF7426" evidence="2">
    <location>
        <begin position="5"/>
        <end position="140"/>
    </location>
</feature>
<comment type="caution">
    <text evidence="3">The sequence shown here is derived from an EMBL/GenBank/DDBJ whole genome shotgun (WGS) entry which is preliminary data.</text>
</comment>
<dbReference type="Proteomes" id="UP001196843">
    <property type="component" value="Unassembled WGS sequence"/>
</dbReference>
<sequence>MGAVDFEQWAVPDLTLTFRGETYTVSPPSVDEAAMILASAVLAEVKFGLAEGPVPPEVQSVIDSIGTKHPALGQAVYDRMVADGVPAATIDRFAVYAMFYWARGQGFADWIAAVLWTPRETEEPKAGGTAPKGSSRPKTGRRTASGNRTPMAGTRTTGRSRKT</sequence>
<gene>
    <name evidence="3" type="ORF">JNB62_05365</name>
</gene>
<dbReference type="EMBL" id="JAEUAW010000003">
    <property type="protein sequence ID" value="MBW9093104.1"/>
    <property type="molecule type" value="Genomic_DNA"/>
</dbReference>
<evidence type="ECO:0000313" key="3">
    <source>
        <dbReference type="EMBL" id="MBW9093104.1"/>
    </source>
</evidence>
<reference evidence="3 4" key="1">
    <citation type="journal article" date="2021" name="MBio">
        <title>Poor Competitiveness of Bradyrhizobium in Pigeon Pea Root Colonization in Indian Soils.</title>
        <authorList>
            <person name="Chalasani D."/>
            <person name="Basu A."/>
            <person name="Pullabhotla S.V.S.R.N."/>
            <person name="Jorrin B."/>
            <person name="Neal A.L."/>
            <person name="Poole P.S."/>
            <person name="Podile A.R."/>
            <person name="Tkacz A."/>
        </authorList>
    </citation>
    <scope>NUCLEOTIDE SEQUENCE [LARGE SCALE GENOMIC DNA]</scope>
    <source>
        <strain evidence="3 4">HU14</strain>
    </source>
</reference>
<keyword evidence="4" id="KW-1185">Reference proteome</keyword>